<dbReference type="PANTHER" id="PTHR21567:SF87">
    <property type="entry name" value="CRESCERIN-LIKE PROTEIN CHE-12"/>
    <property type="match status" value="1"/>
</dbReference>
<gene>
    <name evidence="1" type="ORF">EB796_014225</name>
</gene>
<dbReference type="GO" id="GO:0005929">
    <property type="term" value="C:cilium"/>
    <property type="evidence" value="ECO:0007669"/>
    <property type="project" value="TreeGrafter"/>
</dbReference>
<keyword evidence="2" id="KW-1185">Reference proteome</keyword>
<organism evidence="1 2">
    <name type="scientific">Bugula neritina</name>
    <name type="common">Brown bryozoan</name>
    <name type="synonym">Sertularia neritina</name>
    <dbReference type="NCBI Taxonomy" id="10212"/>
    <lineage>
        <taxon>Eukaryota</taxon>
        <taxon>Metazoa</taxon>
        <taxon>Spiralia</taxon>
        <taxon>Lophotrochozoa</taxon>
        <taxon>Bryozoa</taxon>
        <taxon>Gymnolaemata</taxon>
        <taxon>Cheilostomatida</taxon>
        <taxon>Flustrina</taxon>
        <taxon>Buguloidea</taxon>
        <taxon>Bugulidae</taxon>
        <taxon>Bugula</taxon>
    </lineage>
</organism>
<reference evidence="1" key="1">
    <citation type="submission" date="2020-06" db="EMBL/GenBank/DDBJ databases">
        <title>Draft genome of Bugula neritina, a colonial animal packing powerful symbionts and potential medicines.</title>
        <authorList>
            <person name="Rayko M."/>
        </authorList>
    </citation>
    <scope>NUCLEOTIDE SEQUENCE [LARGE SCALE GENOMIC DNA]</scope>
    <source>
        <strain evidence="1">Kwan_BN1</strain>
    </source>
</reference>
<dbReference type="Proteomes" id="UP000593567">
    <property type="component" value="Unassembled WGS sequence"/>
</dbReference>
<dbReference type="OrthoDB" id="63891at2759"/>
<protein>
    <submittedName>
        <fullName evidence="1">FAM179B</fullName>
    </submittedName>
</protein>
<dbReference type="AlphaFoldDB" id="A0A7J7JNK1"/>
<name>A0A7J7JNK1_BUGNE</name>
<proteinExistence type="predicted"/>
<evidence type="ECO:0000313" key="1">
    <source>
        <dbReference type="EMBL" id="KAF6027463.1"/>
    </source>
</evidence>
<dbReference type="GO" id="GO:0008017">
    <property type="term" value="F:microtubule binding"/>
    <property type="evidence" value="ECO:0007669"/>
    <property type="project" value="TreeGrafter"/>
</dbReference>
<dbReference type="EMBL" id="VXIV02002088">
    <property type="protein sequence ID" value="KAF6027463.1"/>
    <property type="molecule type" value="Genomic_DNA"/>
</dbReference>
<dbReference type="InterPro" id="IPR011989">
    <property type="entry name" value="ARM-like"/>
</dbReference>
<dbReference type="Gene3D" id="1.25.10.10">
    <property type="entry name" value="Leucine-rich Repeat Variant"/>
    <property type="match status" value="1"/>
</dbReference>
<evidence type="ECO:0000313" key="2">
    <source>
        <dbReference type="Proteomes" id="UP000593567"/>
    </source>
</evidence>
<dbReference type="PANTHER" id="PTHR21567">
    <property type="entry name" value="CLASP"/>
    <property type="match status" value="1"/>
</dbReference>
<dbReference type="InterPro" id="IPR016024">
    <property type="entry name" value="ARM-type_fold"/>
</dbReference>
<dbReference type="GO" id="GO:0005881">
    <property type="term" value="C:cytoplasmic microtubule"/>
    <property type="evidence" value="ECO:0007669"/>
    <property type="project" value="TreeGrafter"/>
</dbReference>
<dbReference type="SUPFAM" id="SSF48371">
    <property type="entry name" value="ARM repeat"/>
    <property type="match status" value="1"/>
</dbReference>
<accession>A0A7J7JNK1</accession>
<comment type="caution">
    <text evidence="1">The sequence shown here is derived from an EMBL/GenBank/DDBJ whole genome shotgun (WGS) entry which is preliminary data.</text>
</comment>
<dbReference type="GO" id="GO:0000226">
    <property type="term" value="P:microtubule cytoskeleton organization"/>
    <property type="evidence" value="ECO:0007669"/>
    <property type="project" value="TreeGrafter"/>
</dbReference>
<sequence>MLVKDSNSKVALHALDTLASILVDVKQEISLASLTLLVQNTAAGLASKNAEMYKKASNLLDAFINNLDHVLLFHPFVQVTVNATAKTKPDIIDRVSYLAKKVYSAKPKQVTLHGLPLAWNLVRSLSTTGSTAVLREAVADYIKNLYGLMGPGLFEYCSSAPDSNPQLVAMVRELSGA</sequence>